<dbReference type="RefSeq" id="WP_372823716.1">
    <property type="nucleotide sequence ID" value="NZ_CP122538.1"/>
</dbReference>
<feature type="domain" description="Restriction endonuclease type I HsdR N-terminal" evidence="1">
    <location>
        <begin position="53"/>
        <end position="116"/>
    </location>
</feature>
<evidence type="ECO:0000313" key="2">
    <source>
        <dbReference type="EMBL" id="MFA4804406.1"/>
    </source>
</evidence>
<accession>A0ABV4T3G1</accession>
<organism evidence="2 3">
    <name type="scientific">Pyrococcus kukulkanii</name>
    <dbReference type="NCBI Taxonomy" id="1609559"/>
    <lineage>
        <taxon>Archaea</taxon>
        <taxon>Methanobacteriati</taxon>
        <taxon>Methanobacteriota</taxon>
        <taxon>Thermococci</taxon>
        <taxon>Thermococcales</taxon>
        <taxon>Thermococcaceae</taxon>
        <taxon>Pyrococcus</taxon>
    </lineage>
</organism>
<reference evidence="2 3" key="1">
    <citation type="submission" date="2023-03" db="EMBL/GenBank/DDBJ databases">
        <title>Speciation in Pyrococcus: adaptation to high temperature as a mechanism.</title>
        <authorList>
            <person name="Gu J."/>
        </authorList>
    </citation>
    <scope>NUCLEOTIDE SEQUENCE [LARGE SCALE GENOMIC DNA]</scope>
    <source>
        <strain evidence="2 3">LMOA34</strain>
    </source>
</reference>
<evidence type="ECO:0000313" key="3">
    <source>
        <dbReference type="Proteomes" id="UP001571980"/>
    </source>
</evidence>
<dbReference type="GO" id="GO:0004519">
    <property type="term" value="F:endonuclease activity"/>
    <property type="evidence" value="ECO:0007669"/>
    <property type="project" value="UniProtKB-KW"/>
</dbReference>
<dbReference type="EMBL" id="JARRIG010000004">
    <property type="protein sequence ID" value="MFA4804406.1"/>
    <property type="molecule type" value="Genomic_DNA"/>
</dbReference>
<comment type="caution">
    <text evidence="2">The sequence shown here is derived from an EMBL/GenBank/DDBJ whole genome shotgun (WGS) entry which is preliminary data.</text>
</comment>
<keyword evidence="2" id="KW-0540">Nuclease</keyword>
<proteinExistence type="predicted"/>
<keyword evidence="2" id="KW-0378">Hydrolase</keyword>
<keyword evidence="2" id="KW-0255">Endonuclease</keyword>
<keyword evidence="3" id="KW-1185">Reference proteome</keyword>
<gene>
    <name evidence="2" type="ORF">P8X34_06605</name>
</gene>
<sequence length="323" mass="36654">MKDIIARILSLSKLNLYRANEEATKQHLILPLLQSLGWDIFSPDEVVPEVNTGGRGRVDYALYIDSTPVAYIEAKSLGVDVLRDRNALVQLGHYCFVDGVGVGILTNGIQWVAISAFEVGKRIDDRTKIRIDLRVAKIDEIIEGLSWFSKDKIRDIPKIEGIIEVVNRRENLRKEEYSYTPSSEYRTIYVIGTKVDTPDAPTINELIHVDLRGRKPTSLYVKIGDKWWKIEIVGGENWRRPPKIAWSTILPAVVVFLLEHGYTPEDVRIPSKVDYLDRLTRSLAKVQVYNDFGAIMPSDGNATLRLLQEIKRKTGVDIAIEID</sequence>
<protein>
    <submittedName>
        <fullName evidence="2">Type I restriction endonuclease</fullName>
    </submittedName>
</protein>
<evidence type="ECO:0000259" key="1">
    <source>
        <dbReference type="Pfam" id="PF04313"/>
    </source>
</evidence>
<name>A0ABV4T3G1_9EURY</name>
<dbReference type="Pfam" id="PF04313">
    <property type="entry name" value="HSDR_N"/>
    <property type="match status" value="1"/>
</dbReference>
<dbReference type="Proteomes" id="UP001571980">
    <property type="component" value="Unassembled WGS sequence"/>
</dbReference>
<dbReference type="Gene3D" id="3.90.1570.30">
    <property type="match status" value="1"/>
</dbReference>
<dbReference type="InterPro" id="IPR007409">
    <property type="entry name" value="Restrct_endonuc_type1_HsdR_N"/>
</dbReference>